<dbReference type="Gene3D" id="1.10.3720.10">
    <property type="entry name" value="MetI-like"/>
    <property type="match status" value="1"/>
</dbReference>
<dbReference type="SUPFAM" id="SSF161098">
    <property type="entry name" value="MetI-like"/>
    <property type="match status" value="1"/>
</dbReference>
<protein>
    <submittedName>
        <fullName evidence="9">ABC transporter permease</fullName>
    </submittedName>
</protein>
<evidence type="ECO:0000256" key="5">
    <source>
        <dbReference type="ARBA" id="ARBA00022989"/>
    </source>
</evidence>
<keyword evidence="6 7" id="KW-0472">Membrane</keyword>
<keyword evidence="2 7" id="KW-0813">Transport</keyword>
<keyword evidence="4 7" id="KW-0812">Transmembrane</keyword>
<evidence type="ECO:0000256" key="1">
    <source>
        <dbReference type="ARBA" id="ARBA00004651"/>
    </source>
</evidence>
<dbReference type="PANTHER" id="PTHR30151">
    <property type="entry name" value="ALKANE SULFONATE ABC TRANSPORTER-RELATED, MEMBRANE SUBUNIT"/>
    <property type="match status" value="1"/>
</dbReference>
<evidence type="ECO:0000256" key="6">
    <source>
        <dbReference type="ARBA" id="ARBA00023136"/>
    </source>
</evidence>
<dbReference type="InterPro" id="IPR035906">
    <property type="entry name" value="MetI-like_sf"/>
</dbReference>
<comment type="subcellular location">
    <subcellularLocation>
        <location evidence="1 7">Cell membrane</location>
        <topology evidence="1 7">Multi-pass membrane protein</topology>
    </subcellularLocation>
</comment>
<dbReference type="InterPro" id="IPR000515">
    <property type="entry name" value="MetI-like"/>
</dbReference>
<dbReference type="GO" id="GO:0005886">
    <property type="term" value="C:plasma membrane"/>
    <property type="evidence" value="ECO:0007669"/>
    <property type="project" value="UniProtKB-SubCell"/>
</dbReference>
<dbReference type="EMBL" id="JAFBXF010000017">
    <property type="protein sequence ID" value="MBM2419315.1"/>
    <property type="molecule type" value="Genomic_DNA"/>
</dbReference>
<sequence>MESLTKTRIWTYRVAFLAFVLISWELASGRIASEFFISRPSAIAEQFFAWVMSGTIFYHGAITLLQAVGGFLLGSVIGMCFGVWLGRAQLVAEVLDPFIMMFYSLPKVALAPLFVLWFGIGIDMKIYLTATIVFFLVFLNTYTGVRAVSREQVAILRLMGATERHVLFKVVLPSAITWVFTGLRLSVPYALIGSIVGELIASNRGLGYLLANSAGQFDTTGVFAALIGIMIMAFFLNATVKLLEIKSMPWRETNSSREMSI</sequence>
<feature type="transmembrane region" description="Helical" evidence="7">
    <location>
        <begin position="222"/>
        <end position="243"/>
    </location>
</feature>
<keyword evidence="5 7" id="KW-1133">Transmembrane helix</keyword>
<dbReference type="Pfam" id="PF00528">
    <property type="entry name" value="BPD_transp_1"/>
    <property type="match status" value="1"/>
</dbReference>
<feature type="transmembrane region" description="Helical" evidence="7">
    <location>
        <begin position="126"/>
        <end position="145"/>
    </location>
</feature>
<name>A0A9Q2NVK7_9RHOB</name>
<keyword evidence="3" id="KW-1003">Cell membrane</keyword>
<evidence type="ECO:0000313" key="12">
    <source>
        <dbReference type="Proteomes" id="UP000809440"/>
    </source>
</evidence>
<feature type="transmembrane region" description="Helical" evidence="7">
    <location>
        <begin position="166"/>
        <end position="187"/>
    </location>
</feature>
<dbReference type="RefSeq" id="WP_138487576.1">
    <property type="nucleotide sequence ID" value="NZ_JAFBWU010000017.1"/>
</dbReference>
<comment type="caution">
    <text evidence="9">The sequence shown here is derived from an EMBL/GenBank/DDBJ whole genome shotgun (WGS) entry which is preliminary data.</text>
</comment>
<organism evidence="9 11">
    <name type="scientific">Marivita cryptomonadis</name>
    <dbReference type="NCBI Taxonomy" id="505252"/>
    <lineage>
        <taxon>Bacteria</taxon>
        <taxon>Pseudomonadati</taxon>
        <taxon>Pseudomonadota</taxon>
        <taxon>Alphaproteobacteria</taxon>
        <taxon>Rhodobacterales</taxon>
        <taxon>Roseobacteraceae</taxon>
        <taxon>Marivita</taxon>
    </lineage>
</organism>
<feature type="transmembrane region" description="Helical" evidence="7">
    <location>
        <begin position="56"/>
        <end position="86"/>
    </location>
</feature>
<evidence type="ECO:0000259" key="8">
    <source>
        <dbReference type="PROSITE" id="PS50928"/>
    </source>
</evidence>
<accession>A0A9Q2NVK7</accession>
<evidence type="ECO:0000313" key="11">
    <source>
        <dbReference type="Proteomes" id="UP000755667"/>
    </source>
</evidence>
<evidence type="ECO:0000256" key="3">
    <source>
        <dbReference type="ARBA" id="ARBA00022475"/>
    </source>
</evidence>
<feature type="transmembrane region" description="Helical" evidence="7">
    <location>
        <begin position="98"/>
        <end position="120"/>
    </location>
</feature>
<dbReference type="EMBL" id="JAFBXE010000017">
    <property type="protein sequence ID" value="MBM2414644.1"/>
    <property type="molecule type" value="Genomic_DNA"/>
</dbReference>
<dbReference type="CDD" id="cd06261">
    <property type="entry name" value="TM_PBP2"/>
    <property type="match status" value="1"/>
</dbReference>
<evidence type="ECO:0000313" key="9">
    <source>
        <dbReference type="EMBL" id="MBM2414644.1"/>
    </source>
</evidence>
<reference evidence="9 12" key="1">
    <citation type="submission" date="2021-01" db="EMBL/GenBank/DDBJ databases">
        <title>Diatom-associated Roseobacters Show Island Model of Population Structure.</title>
        <authorList>
            <person name="Qu L."/>
            <person name="Feng X."/>
            <person name="Chen Y."/>
            <person name="Li L."/>
            <person name="Wang X."/>
            <person name="Hu Z."/>
            <person name="Wang H."/>
            <person name="Luo H."/>
        </authorList>
    </citation>
    <scope>NUCLEOTIDE SEQUENCE</scope>
    <source>
        <strain evidence="10 12">CC28-63</strain>
        <strain evidence="9">CC28-69</strain>
    </source>
</reference>
<dbReference type="PROSITE" id="PS50928">
    <property type="entry name" value="ABC_TM1"/>
    <property type="match status" value="1"/>
</dbReference>
<evidence type="ECO:0000256" key="7">
    <source>
        <dbReference type="RuleBase" id="RU363032"/>
    </source>
</evidence>
<dbReference type="GO" id="GO:0055085">
    <property type="term" value="P:transmembrane transport"/>
    <property type="evidence" value="ECO:0007669"/>
    <property type="project" value="InterPro"/>
</dbReference>
<dbReference type="AlphaFoldDB" id="A0A9Q2NVK7"/>
<gene>
    <name evidence="9" type="ORF">JQX41_20170</name>
    <name evidence="10" type="ORF">JQX48_20190</name>
</gene>
<keyword evidence="12" id="KW-1185">Reference proteome</keyword>
<feature type="domain" description="ABC transmembrane type-1" evidence="8">
    <location>
        <begin position="60"/>
        <end position="244"/>
    </location>
</feature>
<evidence type="ECO:0000256" key="2">
    <source>
        <dbReference type="ARBA" id="ARBA00022448"/>
    </source>
</evidence>
<comment type="similarity">
    <text evidence="7">Belongs to the binding-protein-dependent transport system permease family.</text>
</comment>
<dbReference type="Proteomes" id="UP000809440">
    <property type="component" value="Unassembled WGS sequence"/>
</dbReference>
<evidence type="ECO:0000313" key="10">
    <source>
        <dbReference type="EMBL" id="MBM2419315.1"/>
    </source>
</evidence>
<evidence type="ECO:0000256" key="4">
    <source>
        <dbReference type="ARBA" id="ARBA00022692"/>
    </source>
</evidence>
<proteinExistence type="inferred from homology"/>
<dbReference type="Proteomes" id="UP000755667">
    <property type="component" value="Unassembled WGS sequence"/>
</dbReference>
<dbReference type="PANTHER" id="PTHR30151:SF20">
    <property type="entry name" value="ABC TRANSPORTER PERMEASE PROTEIN HI_0355-RELATED"/>
    <property type="match status" value="1"/>
</dbReference>